<proteinExistence type="predicted"/>
<evidence type="ECO:0000313" key="3">
    <source>
        <dbReference type="EMBL" id="KAL1856497.1"/>
    </source>
</evidence>
<evidence type="ECO:0000313" key="4">
    <source>
        <dbReference type="Proteomes" id="UP001583177"/>
    </source>
</evidence>
<dbReference type="PANTHER" id="PTHR10622">
    <property type="entry name" value="HET DOMAIN-CONTAINING PROTEIN"/>
    <property type="match status" value="1"/>
</dbReference>
<evidence type="ECO:0000259" key="2">
    <source>
        <dbReference type="Pfam" id="PF26640"/>
    </source>
</evidence>
<dbReference type="InterPro" id="IPR058525">
    <property type="entry name" value="DUF8212"/>
</dbReference>
<feature type="domain" description="DUF8212" evidence="2">
    <location>
        <begin position="230"/>
        <end position="252"/>
    </location>
</feature>
<evidence type="ECO:0008006" key="5">
    <source>
        <dbReference type="Google" id="ProtNLM"/>
    </source>
</evidence>
<dbReference type="Pfam" id="PF06985">
    <property type="entry name" value="HET"/>
    <property type="match status" value="1"/>
</dbReference>
<name>A0ABR3W9K6_9PEZI</name>
<dbReference type="EMBL" id="JAWRVE010000120">
    <property type="protein sequence ID" value="KAL1856497.1"/>
    <property type="molecule type" value="Genomic_DNA"/>
</dbReference>
<gene>
    <name evidence="3" type="ORF">Daus18300_010654</name>
</gene>
<reference evidence="3 4" key="1">
    <citation type="journal article" date="2024" name="IMA Fungus">
        <title>IMA Genome - F19 : A genome assembly and annotation guide to empower mycologists, including annotated draft genome sequences of Ceratocystis pirilliformis, Diaporthe australafricana, Fusarium ophioides, Paecilomyces lecythidis, and Sporothrix stenoceras.</title>
        <authorList>
            <person name="Aylward J."/>
            <person name="Wilson A.M."/>
            <person name="Visagie C.M."/>
            <person name="Spraker J."/>
            <person name="Barnes I."/>
            <person name="Buitendag C."/>
            <person name="Ceriani C."/>
            <person name="Del Mar Angel L."/>
            <person name="du Plessis D."/>
            <person name="Fuchs T."/>
            <person name="Gasser K."/>
            <person name="Kramer D."/>
            <person name="Li W."/>
            <person name="Munsamy K."/>
            <person name="Piso A."/>
            <person name="Price J.L."/>
            <person name="Sonnekus B."/>
            <person name="Thomas C."/>
            <person name="van der Nest A."/>
            <person name="van Dijk A."/>
            <person name="van Heerden A."/>
            <person name="van Vuuren N."/>
            <person name="Yilmaz N."/>
            <person name="Duong T.A."/>
            <person name="van der Merwe N.A."/>
            <person name="Wingfield M.J."/>
            <person name="Wingfield B.D."/>
        </authorList>
    </citation>
    <scope>NUCLEOTIDE SEQUENCE [LARGE SCALE GENOMIC DNA]</scope>
    <source>
        <strain evidence="3 4">CMW 18300</strain>
    </source>
</reference>
<dbReference type="Pfam" id="PF26640">
    <property type="entry name" value="DUF8212"/>
    <property type="match status" value="1"/>
</dbReference>
<dbReference type="PANTHER" id="PTHR10622:SF10">
    <property type="entry name" value="HET DOMAIN-CONTAINING PROTEIN"/>
    <property type="match status" value="1"/>
</dbReference>
<sequence length="530" mass="59045">MRLLNATTYSFHEYVGGDIPEYAILSHTWGEGEVTFNDMRPGAQPETWKAKLGWDKIEKCCRQALIDSIQFVWVDTCCIDKSSSAELQEAINSMFRWYEGSTECYAFVADFDAEEMGMRRLGSARWWTRGWTLQELLAPESVRFFDSQWREFGDKVSLREQVATITGISEGTLLGTVFGARQALDRVSVAQRMSWAASRETTRAEDMAYSLLGVFGVNVPLLYGEGGSAAFHRLQVMIMESSPDQSLLAWGYGRAESGTSLWGVSYALATTPADFAQCGGMLAWGAARPGDAFSMTQRGLRLKLPVVLSVDGDNLIYCALNCTVTERVPADGDVRAARVMALPFLRPQTRADGLQPHADEYYRLLARVPIWVERVVLENAPRIDVHVPRIFRHGESTYQRLQLDINLESVPADWYMAGVFPPEKSQHDFIVVRPQASGSAAAVIVHLASPSNNRGLSDFVLVVELQQSLEHGEKSNQHVPSEPTTQRAPELHLSVQQPLTLTALREKVLGVIADVMKVDVETLSDELNLY</sequence>
<dbReference type="Proteomes" id="UP001583177">
    <property type="component" value="Unassembled WGS sequence"/>
</dbReference>
<comment type="caution">
    <text evidence="3">The sequence shown here is derived from an EMBL/GenBank/DDBJ whole genome shotgun (WGS) entry which is preliminary data.</text>
</comment>
<organism evidence="3 4">
    <name type="scientific">Diaporthe australafricana</name>
    <dbReference type="NCBI Taxonomy" id="127596"/>
    <lineage>
        <taxon>Eukaryota</taxon>
        <taxon>Fungi</taxon>
        <taxon>Dikarya</taxon>
        <taxon>Ascomycota</taxon>
        <taxon>Pezizomycotina</taxon>
        <taxon>Sordariomycetes</taxon>
        <taxon>Sordariomycetidae</taxon>
        <taxon>Diaporthales</taxon>
        <taxon>Diaporthaceae</taxon>
        <taxon>Diaporthe</taxon>
    </lineage>
</organism>
<evidence type="ECO:0000259" key="1">
    <source>
        <dbReference type="Pfam" id="PF06985"/>
    </source>
</evidence>
<feature type="domain" description="Heterokaryon incompatibility" evidence="1">
    <location>
        <begin position="22"/>
        <end position="115"/>
    </location>
</feature>
<dbReference type="InterPro" id="IPR010730">
    <property type="entry name" value="HET"/>
</dbReference>
<keyword evidence="4" id="KW-1185">Reference proteome</keyword>
<protein>
    <recommendedName>
        <fullName evidence="5">HET domain-containing protein</fullName>
    </recommendedName>
</protein>
<accession>A0ABR3W9K6</accession>